<dbReference type="Proteomes" id="UP000178490">
    <property type="component" value="Unassembled WGS sequence"/>
</dbReference>
<dbReference type="AlphaFoldDB" id="A0A1F6NYR2"/>
<accession>A0A1F6NYR2</accession>
<dbReference type="EMBL" id="MFRC01000059">
    <property type="protein sequence ID" value="OGH88863.1"/>
    <property type="molecule type" value="Genomic_DNA"/>
</dbReference>
<comment type="caution">
    <text evidence="1">The sequence shown here is derived from an EMBL/GenBank/DDBJ whole genome shotgun (WGS) entry which is preliminary data.</text>
</comment>
<reference evidence="1 2" key="1">
    <citation type="journal article" date="2016" name="Nat. Commun.">
        <title>Thousands of microbial genomes shed light on interconnected biogeochemical processes in an aquifer system.</title>
        <authorList>
            <person name="Anantharaman K."/>
            <person name="Brown C.T."/>
            <person name="Hug L.A."/>
            <person name="Sharon I."/>
            <person name="Castelle C.J."/>
            <person name="Probst A.J."/>
            <person name="Thomas B.C."/>
            <person name="Singh A."/>
            <person name="Wilkins M.J."/>
            <person name="Karaoz U."/>
            <person name="Brodie E.L."/>
            <person name="Williams K.H."/>
            <person name="Hubbard S.S."/>
            <person name="Banfield J.F."/>
        </authorList>
    </citation>
    <scope>NUCLEOTIDE SEQUENCE [LARGE SCALE GENOMIC DNA]</scope>
</reference>
<gene>
    <name evidence="1" type="ORF">A2537_00645</name>
</gene>
<evidence type="ECO:0000313" key="2">
    <source>
        <dbReference type="Proteomes" id="UP000178490"/>
    </source>
</evidence>
<proteinExistence type="predicted"/>
<organism evidence="1 2">
    <name type="scientific">Candidatus Magasanikbacteria bacterium RIFOXYD2_FULL_36_9</name>
    <dbReference type="NCBI Taxonomy" id="1798707"/>
    <lineage>
        <taxon>Bacteria</taxon>
        <taxon>Candidatus Magasanikiibacteriota</taxon>
    </lineage>
</organism>
<protein>
    <submittedName>
        <fullName evidence="1">Uncharacterized protein</fullName>
    </submittedName>
</protein>
<sequence>MSSFLKDLHSSLPNWKAFALVIIQKHGVLSDITSQFFWRRVMTSEVDLEMRRHFERKLRMIRALARQANDGVYGSEPELLTAALQAIIDDSFEELPIEPDPSAFKDFGSW</sequence>
<evidence type="ECO:0000313" key="1">
    <source>
        <dbReference type="EMBL" id="OGH88863.1"/>
    </source>
</evidence>
<name>A0A1F6NYR2_9BACT</name>